<organism evidence="1 2">
    <name type="scientific">Heterotrigona itama</name>
    <dbReference type="NCBI Taxonomy" id="395501"/>
    <lineage>
        <taxon>Eukaryota</taxon>
        <taxon>Metazoa</taxon>
        <taxon>Ecdysozoa</taxon>
        <taxon>Arthropoda</taxon>
        <taxon>Hexapoda</taxon>
        <taxon>Insecta</taxon>
        <taxon>Pterygota</taxon>
        <taxon>Neoptera</taxon>
        <taxon>Endopterygota</taxon>
        <taxon>Hymenoptera</taxon>
        <taxon>Apocrita</taxon>
        <taxon>Aculeata</taxon>
        <taxon>Apoidea</taxon>
        <taxon>Anthophila</taxon>
        <taxon>Apidae</taxon>
        <taxon>Heterotrigona</taxon>
    </lineage>
</organism>
<name>A0A6V7GXE7_9HYME</name>
<accession>A0A6V7GXE7</accession>
<reference evidence="1" key="1">
    <citation type="submission" date="2020-07" db="EMBL/GenBank/DDBJ databases">
        <authorList>
            <person name="Nazaruddin N."/>
        </authorList>
    </citation>
    <scope>NUCLEOTIDE SEQUENCE</scope>
</reference>
<proteinExistence type="predicted"/>
<dbReference type="EMBL" id="CAJDYZ010001676">
    <property type="protein sequence ID" value="CAD1469032.1"/>
    <property type="molecule type" value="Genomic_DNA"/>
</dbReference>
<dbReference type="AlphaFoldDB" id="A0A6V7GXE7"/>
<feature type="non-terminal residue" evidence="1">
    <location>
        <position position="1"/>
    </location>
</feature>
<evidence type="ECO:0000313" key="2">
    <source>
        <dbReference type="Proteomes" id="UP000752696"/>
    </source>
</evidence>
<feature type="non-terminal residue" evidence="1">
    <location>
        <position position="95"/>
    </location>
</feature>
<gene>
    <name evidence="1" type="ORF">MHI_LOCUS91857</name>
</gene>
<protein>
    <submittedName>
        <fullName evidence="1">Uncharacterized protein</fullName>
    </submittedName>
</protein>
<sequence length="95" mass="10854">SFFLSFLVKVFVRSERLRAYGRYHKGLVAGKSHASRRPVVGMTMAPDSRVDKTVDKEKGKRIRHGAECQKLHTFMGEELAFARQLQKPPQHLSTN</sequence>
<dbReference type="Proteomes" id="UP000752696">
    <property type="component" value="Unassembled WGS sequence"/>
</dbReference>
<keyword evidence="2" id="KW-1185">Reference proteome</keyword>
<evidence type="ECO:0000313" key="1">
    <source>
        <dbReference type="EMBL" id="CAD1469032.1"/>
    </source>
</evidence>
<comment type="caution">
    <text evidence="1">The sequence shown here is derived from an EMBL/GenBank/DDBJ whole genome shotgun (WGS) entry which is preliminary data.</text>
</comment>